<dbReference type="OrthoDB" id="774557at2759"/>
<proteinExistence type="predicted"/>
<dbReference type="AlphaFoldDB" id="A0A397HKJ8"/>
<dbReference type="Proteomes" id="UP000266861">
    <property type="component" value="Unassembled WGS sequence"/>
</dbReference>
<gene>
    <name evidence="2" type="ORF">Glove_329g47</name>
</gene>
<name>A0A397HKJ8_9GLOM</name>
<comment type="caution">
    <text evidence="2">The sequence shown here is derived from an EMBL/GenBank/DDBJ whole genome shotgun (WGS) entry which is preliminary data.</text>
</comment>
<keyword evidence="3" id="KW-1185">Reference proteome</keyword>
<feature type="compositionally biased region" description="Low complexity" evidence="1">
    <location>
        <begin position="323"/>
        <end position="353"/>
    </location>
</feature>
<protein>
    <recommendedName>
        <fullName evidence="4">LIM interaction domain-containing protein</fullName>
    </recommendedName>
</protein>
<dbReference type="InterPro" id="IPR029005">
    <property type="entry name" value="LIM-bd/SEUSS"/>
</dbReference>
<organism evidence="2 3">
    <name type="scientific">Diversispora epigaea</name>
    <dbReference type="NCBI Taxonomy" id="1348612"/>
    <lineage>
        <taxon>Eukaryota</taxon>
        <taxon>Fungi</taxon>
        <taxon>Fungi incertae sedis</taxon>
        <taxon>Mucoromycota</taxon>
        <taxon>Glomeromycotina</taxon>
        <taxon>Glomeromycetes</taxon>
        <taxon>Diversisporales</taxon>
        <taxon>Diversisporaceae</taxon>
        <taxon>Diversispora</taxon>
    </lineage>
</organism>
<dbReference type="Pfam" id="PF01803">
    <property type="entry name" value="LIM_bind"/>
    <property type="match status" value="2"/>
</dbReference>
<feature type="region of interest" description="Disordered" evidence="1">
    <location>
        <begin position="286"/>
        <end position="392"/>
    </location>
</feature>
<dbReference type="STRING" id="1348612.A0A397HKJ8"/>
<feature type="compositionally biased region" description="Pro residues" evidence="1">
    <location>
        <begin position="301"/>
        <end position="311"/>
    </location>
</feature>
<dbReference type="PANTHER" id="PTHR10378">
    <property type="entry name" value="LIM DOMAIN-BINDING PROTEIN"/>
    <property type="match status" value="1"/>
</dbReference>
<evidence type="ECO:0000256" key="1">
    <source>
        <dbReference type="SAM" id="MobiDB-lite"/>
    </source>
</evidence>
<evidence type="ECO:0000313" key="3">
    <source>
        <dbReference type="Proteomes" id="UP000266861"/>
    </source>
</evidence>
<sequence length="392" mass="43447">MANLNPSAYTNGINVPHSIVGIQNAPRMHLVQPQTYNLPVGNFGNLGFPTRIPGQMQIPPNITVNRNMVPYLQRQSGSLGRCTLRIFMFSDRLSCENEPNKLDITHWRRVVEEFFSSDAKMKYVAFNQNDGSNRTFELLYPTISRFFLVNFESGVKSIGFTINHHKESIAIPQGYILDGKASFIYNYEDESKVVAEGKLKVRFNINLKIELFEFITDKHSEYVPRHRPILQESTISEFGIPQKTQRCLEVAEVVSYLNDVITLTFSIDKGPLSALSMLANDQQGVGGVGGGSTMARSNTTPPTPGPSPPEPTAKTPKEKGVETIATDNTNTTANESPVPSPSTSKTESPTTKPMVRSPLLTNKRPTLNDASKTKRQRSNKPARKGSRQDTGS</sequence>
<dbReference type="EMBL" id="PQFF01000301">
    <property type="protein sequence ID" value="RHZ63497.1"/>
    <property type="molecule type" value="Genomic_DNA"/>
</dbReference>
<evidence type="ECO:0000313" key="2">
    <source>
        <dbReference type="EMBL" id="RHZ63497.1"/>
    </source>
</evidence>
<evidence type="ECO:0008006" key="4">
    <source>
        <dbReference type="Google" id="ProtNLM"/>
    </source>
</evidence>
<feature type="compositionally biased region" description="Basic residues" evidence="1">
    <location>
        <begin position="373"/>
        <end position="385"/>
    </location>
</feature>
<reference evidence="2 3" key="1">
    <citation type="submission" date="2018-08" db="EMBL/GenBank/DDBJ databases">
        <title>Genome and evolution of the arbuscular mycorrhizal fungus Diversispora epigaea (formerly Glomus versiforme) and its bacterial endosymbionts.</title>
        <authorList>
            <person name="Sun X."/>
            <person name="Fei Z."/>
            <person name="Harrison M."/>
        </authorList>
    </citation>
    <scope>NUCLEOTIDE SEQUENCE [LARGE SCALE GENOMIC DNA]</scope>
    <source>
        <strain evidence="2 3">IT104</strain>
    </source>
</reference>
<accession>A0A397HKJ8</accession>
<feature type="compositionally biased region" description="Polar residues" evidence="1">
    <location>
        <begin position="359"/>
        <end position="370"/>
    </location>
</feature>